<name>X1IM13_9ZZZZ</name>
<reference evidence="1" key="1">
    <citation type="journal article" date="2014" name="Front. Microbiol.">
        <title>High frequency of phylogenetically diverse reductive dehalogenase-homologous genes in deep subseafloor sedimentary metagenomes.</title>
        <authorList>
            <person name="Kawai M."/>
            <person name="Futagami T."/>
            <person name="Toyoda A."/>
            <person name="Takaki Y."/>
            <person name="Nishi S."/>
            <person name="Hori S."/>
            <person name="Arai W."/>
            <person name="Tsubouchi T."/>
            <person name="Morono Y."/>
            <person name="Uchiyama I."/>
            <person name="Ito T."/>
            <person name="Fujiyama A."/>
            <person name="Inagaki F."/>
            <person name="Takami H."/>
        </authorList>
    </citation>
    <scope>NUCLEOTIDE SEQUENCE</scope>
    <source>
        <strain evidence="1">Expedition CK06-06</strain>
    </source>
</reference>
<comment type="caution">
    <text evidence="1">The sequence shown here is derived from an EMBL/GenBank/DDBJ whole genome shotgun (WGS) entry which is preliminary data.</text>
</comment>
<accession>X1IM13</accession>
<evidence type="ECO:0000313" key="1">
    <source>
        <dbReference type="EMBL" id="GAH58593.1"/>
    </source>
</evidence>
<sequence>MNNTITYTICIDVRKLGGIKDIENKLKDKMQKAYKEIMVEILSKKEEKILGKGDYIKKGKNSRYLYTYFGLIRYSHYKAKGGDGKY</sequence>
<protein>
    <submittedName>
        <fullName evidence="1">Uncharacterized protein</fullName>
    </submittedName>
</protein>
<dbReference type="EMBL" id="BARU01022592">
    <property type="protein sequence ID" value="GAH58593.1"/>
    <property type="molecule type" value="Genomic_DNA"/>
</dbReference>
<proteinExistence type="predicted"/>
<organism evidence="1">
    <name type="scientific">marine sediment metagenome</name>
    <dbReference type="NCBI Taxonomy" id="412755"/>
    <lineage>
        <taxon>unclassified sequences</taxon>
        <taxon>metagenomes</taxon>
        <taxon>ecological metagenomes</taxon>
    </lineage>
</organism>
<gene>
    <name evidence="1" type="ORF">S03H2_36777</name>
</gene>
<dbReference type="AlphaFoldDB" id="X1IM13"/>
<feature type="non-terminal residue" evidence="1">
    <location>
        <position position="86"/>
    </location>
</feature>